<keyword evidence="3" id="KW-1185">Reference proteome</keyword>
<dbReference type="GO" id="GO:0051056">
    <property type="term" value="P:regulation of small GTPase mediated signal transduction"/>
    <property type="evidence" value="ECO:0007669"/>
    <property type="project" value="InterPro"/>
</dbReference>
<organism evidence="3 4">
    <name type="scientific">Acrobeloides nanus</name>
    <dbReference type="NCBI Taxonomy" id="290746"/>
    <lineage>
        <taxon>Eukaryota</taxon>
        <taxon>Metazoa</taxon>
        <taxon>Ecdysozoa</taxon>
        <taxon>Nematoda</taxon>
        <taxon>Chromadorea</taxon>
        <taxon>Rhabditida</taxon>
        <taxon>Tylenchina</taxon>
        <taxon>Cephalobomorpha</taxon>
        <taxon>Cephaloboidea</taxon>
        <taxon>Cephalobidae</taxon>
        <taxon>Acrobeloides</taxon>
    </lineage>
</organism>
<dbReference type="AlphaFoldDB" id="A0A914BZM8"/>
<evidence type="ECO:0000313" key="4">
    <source>
        <dbReference type="WBParaSite" id="ACRNAN_Path_1372.g5385.t1"/>
    </source>
</evidence>
<evidence type="ECO:0000259" key="2">
    <source>
        <dbReference type="PROSITE" id="PS50085"/>
    </source>
</evidence>
<evidence type="ECO:0000313" key="3">
    <source>
        <dbReference type="Proteomes" id="UP000887540"/>
    </source>
</evidence>
<evidence type="ECO:0000256" key="1">
    <source>
        <dbReference type="ARBA" id="ARBA00022468"/>
    </source>
</evidence>
<keyword evidence="1" id="KW-0343">GTPase activation</keyword>
<name>A0A914BZM8_9BILA</name>
<dbReference type="Proteomes" id="UP000887540">
    <property type="component" value="Unplaced"/>
</dbReference>
<dbReference type="WBParaSite" id="ACRNAN_Path_1372.g5385.t1">
    <property type="protein sequence ID" value="ACRNAN_Path_1372.g5385.t1"/>
    <property type="gene ID" value="ACRNAN_Path_1372.g5385"/>
</dbReference>
<dbReference type="InterPro" id="IPR027107">
    <property type="entry name" value="Tuberin/Ral-act_asu"/>
</dbReference>
<dbReference type="PROSITE" id="PS50085">
    <property type="entry name" value="RAPGAP"/>
    <property type="match status" value="1"/>
</dbReference>
<dbReference type="InterPro" id="IPR035974">
    <property type="entry name" value="Rap/Ran-GAP_sf"/>
</dbReference>
<dbReference type="SUPFAM" id="SSF111347">
    <property type="entry name" value="Rap/Ran-GAP"/>
    <property type="match status" value="1"/>
</dbReference>
<dbReference type="InterPro" id="IPR000331">
    <property type="entry name" value="Rap/Ran_GAP_dom"/>
</dbReference>
<proteinExistence type="predicted"/>
<dbReference type="GO" id="GO:0005096">
    <property type="term" value="F:GTPase activator activity"/>
    <property type="evidence" value="ECO:0007669"/>
    <property type="project" value="UniProtKB-KW"/>
</dbReference>
<reference evidence="4" key="1">
    <citation type="submission" date="2022-11" db="UniProtKB">
        <authorList>
            <consortium name="WormBaseParasite"/>
        </authorList>
    </citation>
    <scope>IDENTIFICATION</scope>
</reference>
<feature type="domain" description="Rap-GAP" evidence="2">
    <location>
        <begin position="482"/>
        <end position="683"/>
    </location>
</feature>
<dbReference type="GO" id="GO:0005737">
    <property type="term" value="C:cytoplasm"/>
    <property type="evidence" value="ECO:0007669"/>
    <property type="project" value="TreeGrafter"/>
</dbReference>
<dbReference type="PANTHER" id="PTHR10063">
    <property type="entry name" value="TUBERIN"/>
    <property type="match status" value="1"/>
</dbReference>
<dbReference type="Gene3D" id="3.40.50.11210">
    <property type="entry name" value="Rap/Ran-GAP"/>
    <property type="match status" value="1"/>
</dbReference>
<protein>
    <submittedName>
        <fullName evidence="4">Rap-GAP domain-containing protein</fullName>
    </submittedName>
</protein>
<dbReference type="PANTHER" id="PTHR10063:SF11">
    <property type="entry name" value="RHO GTPASE-ACTIVATING PROTEIN CG5521-RELATED"/>
    <property type="match status" value="1"/>
</dbReference>
<dbReference type="GO" id="GO:0005634">
    <property type="term" value="C:nucleus"/>
    <property type="evidence" value="ECO:0007669"/>
    <property type="project" value="InterPro"/>
</dbReference>
<dbReference type="Pfam" id="PF02145">
    <property type="entry name" value="Rap_GAP"/>
    <property type="match status" value="1"/>
</dbReference>
<accession>A0A914BZM8</accession>
<dbReference type="FunFam" id="3.40.50.11210:FF:000001">
    <property type="entry name" value="Ral GTPase-activating protein subunit alpha-1 isoform 1"/>
    <property type="match status" value="1"/>
</dbReference>
<sequence>MRIINLVDPSEAKHTQQAVQTISKCIDTFISIGCAQVLAHWLSERLLYLNIAQQPHGIPGLCAVLIKADPPILQRAYILYHLVNCLRSDVSPIVLEQIPQMGLEDVALVSKPTIEALQKLVKNAEFSSRAVRVAALLSLDNPDAENILLSILENRAIEIDLPSLILSINALCILILERADAQLLDSLLKLVLKHNQASGILPIMCPNLLAATKLGFQARLVEALEYGVDMVQEKKTLNDMKWQLCSLAIQEKPHKSWRSIIDKLDAENDVFLEGFLTILSLQYPLPMFPITQWNSLELQVPANEQQKVLENTVFMKQESAILSFEKPSDTTIRFTTRTVVGRHSWTIDEEKDQPRTNPNISEWLNNLATESNFNRHVSARRKSSGLMGTMQDPFQEIPIYNPPANERVTNVDSSDVLAFIKNSARRPFGVQESSDEIRKSNVSTSDLGPCLDQNLHIWRHFAADLQLLKTTQCAPAHFLREVRHLDNTLCREVHKVAVIFVGQGQEDKQSILSNTSGSEHFNCFIEGLGWPITTGPTHLGYSGGLPPGQTAPYYATADTELIYHVSIMLNGDPQMRLKHLGNDEVHVVWTENNKPYKRDVIATRFCDVLIVLYPVSAVLIRVHIETQNPLLQFGPLFDGAYVHTKQIASLVRDTVLNASRAYRIAQQDCDRPNKHREKVFQQTQKHLTELYPSTSITSLYVPSLKS</sequence>